<name>A0A1T4XSK2_9CLOT</name>
<evidence type="ECO:0000256" key="1">
    <source>
        <dbReference type="SAM" id="Phobius"/>
    </source>
</evidence>
<dbReference type="RefSeq" id="WP_179122244.1">
    <property type="nucleotide sequence ID" value="NZ_FUYH01000012.1"/>
</dbReference>
<evidence type="ECO:0000313" key="3">
    <source>
        <dbReference type="Proteomes" id="UP000190105"/>
    </source>
</evidence>
<organism evidence="2 3">
    <name type="scientific">Caloramator quimbayensis</name>
    <dbReference type="NCBI Taxonomy" id="1147123"/>
    <lineage>
        <taxon>Bacteria</taxon>
        <taxon>Bacillati</taxon>
        <taxon>Bacillota</taxon>
        <taxon>Clostridia</taxon>
        <taxon>Eubacteriales</taxon>
        <taxon>Clostridiaceae</taxon>
        <taxon>Caloramator</taxon>
    </lineage>
</organism>
<keyword evidence="1" id="KW-0472">Membrane</keyword>
<feature type="transmembrane region" description="Helical" evidence="1">
    <location>
        <begin position="12"/>
        <end position="34"/>
    </location>
</feature>
<dbReference type="EMBL" id="FUYH01000012">
    <property type="protein sequence ID" value="SKA92343.1"/>
    <property type="molecule type" value="Genomic_DNA"/>
</dbReference>
<feature type="transmembrane region" description="Helical" evidence="1">
    <location>
        <begin position="40"/>
        <end position="57"/>
    </location>
</feature>
<dbReference type="STRING" id="1147123.SAMN05443428_11245"/>
<evidence type="ECO:0000313" key="2">
    <source>
        <dbReference type="EMBL" id="SKA92343.1"/>
    </source>
</evidence>
<keyword evidence="3" id="KW-1185">Reference proteome</keyword>
<dbReference type="AlphaFoldDB" id="A0A1T4XSK2"/>
<proteinExistence type="predicted"/>
<protein>
    <submittedName>
        <fullName evidence="2">Uncharacterized protein</fullName>
    </submittedName>
</protein>
<keyword evidence="1" id="KW-0812">Transmembrane</keyword>
<keyword evidence="1" id="KW-1133">Transmembrane helix</keyword>
<gene>
    <name evidence="2" type="ORF">SAMN05443428_11245</name>
</gene>
<dbReference type="Proteomes" id="UP000190105">
    <property type="component" value="Unassembled WGS sequence"/>
</dbReference>
<reference evidence="3" key="1">
    <citation type="submission" date="2017-02" db="EMBL/GenBank/DDBJ databases">
        <authorList>
            <person name="Varghese N."/>
            <person name="Submissions S."/>
        </authorList>
    </citation>
    <scope>NUCLEOTIDE SEQUENCE [LARGE SCALE GENOMIC DNA]</scope>
    <source>
        <strain evidence="3">USBA 833</strain>
    </source>
</reference>
<accession>A0A1T4XSK2</accession>
<sequence>MGHRKKSLIYRLCRNEGLILSIGALGIGIILVVILPIRVWIALVGIGLIGISWYCFCK</sequence>